<protein>
    <submittedName>
        <fullName evidence="1">Uncharacterized protein</fullName>
    </submittedName>
</protein>
<sequence length="326" mass="37004">MQLKCLINFMITMCYLNIGSLYKTPGYPISQSCSRLSKSRKLYQIQTFTYQIMSLRELQTFVAYRYTSHTFTSVSSSTSTNNDINDVEMGGLCFQNLISQDQRFSTNLHAVSIETPSPPSEVSTGKTDNCNDNFCKVVYQLGCFFLFAMYILIKLALCQDEREIDSRLLIILANSQRVLTVRHDFPKKQGITAHKEAKKYTNQAAAKQLNNQLSLVGLIFPPGRSLKTPPLSATDNQQPTTIAPSAATKHNIATNINAVKRNKTLFVYTYLKQQSVITTISRIDFSLICLYMTFDNVSYQKYVYQVTLFKRNLSGCLVLAIRKKKK</sequence>
<dbReference type="VEuPathDB" id="VectorBase:GPPI028220"/>
<keyword evidence="2" id="KW-1185">Reference proteome</keyword>
<proteinExistence type="predicted"/>
<dbReference type="EMBL" id="JXJN01013349">
    <property type="status" value="NOT_ANNOTATED_CDS"/>
    <property type="molecule type" value="Genomic_DNA"/>
</dbReference>
<evidence type="ECO:0000313" key="2">
    <source>
        <dbReference type="Proteomes" id="UP000092460"/>
    </source>
</evidence>
<name>A0A1B0BFB3_9MUSC</name>
<reference evidence="1" key="2">
    <citation type="submission" date="2020-05" db="UniProtKB">
        <authorList>
            <consortium name="EnsemblMetazoa"/>
        </authorList>
    </citation>
    <scope>IDENTIFICATION</scope>
    <source>
        <strain evidence="1">IAEA</strain>
    </source>
</reference>
<evidence type="ECO:0000313" key="1">
    <source>
        <dbReference type="EnsemblMetazoa" id="GPPI028220-PA"/>
    </source>
</evidence>
<dbReference type="AlphaFoldDB" id="A0A1B0BFB3"/>
<dbReference type="EnsemblMetazoa" id="GPPI028220-RA">
    <property type="protein sequence ID" value="GPPI028220-PA"/>
    <property type="gene ID" value="GPPI028220"/>
</dbReference>
<organism evidence="1 2">
    <name type="scientific">Glossina palpalis gambiensis</name>
    <dbReference type="NCBI Taxonomy" id="67801"/>
    <lineage>
        <taxon>Eukaryota</taxon>
        <taxon>Metazoa</taxon>
        <taxon>Ecdysozoa</taxon>
        <taxon>Arthropoda</taxon>
        <taxon>Hexapoda</taxon>
        <taxon>Insecta</taxon>
        <taxon>Pterygota</taxon>
        <taxon>Neoptera</taxon>
        <taxon>Endopterygota</taxon>
        <taxon>Diptera</taxon>
        <taxon>Brachycera</taxon>
        <taxon>Muscomorpha</taxon>
        <taxon>Hippoboscoidea</taxon>
        <taxon>Glossinidae</taxon>
        <taxon>Glossina</taxon>
    </lineage>
</organism>
<accession>A0A1B0BFB3</accession>
<dbReference type="Proteomes" id="UP000092460">
    <property type="component" value="Unassembled WGS sequence"/>
</dbReference>
<reference evidence="2" key="1">
    <citation type="submission" date="2015-01" db="EMBL/GenBank/DDBJ databases">
        <authorList>
            <person name="Aksoy S."/>
            <person name="Warren W."/>
            <person name="Wilson R.K."/>
        </authorList>
    </citation>
    <scope>NUCLEOTIDE SEQUENCE [LARGE SCALE GENOMIC DNA]</scope>
    <source>
        <strain evidence="2">IAEA</strain>
    </source>
</reference>